<evidence type="ECO:0000313" key="6">
    <source>
        <dbReference type="Proteomes" id="UP000186817"/>
    </source>
</evidence>
<dbReference type="SUPFAM" id="SSF81653">
    <property type="entry name" value="Calcium ATPase, transduction domain A"/>
    <property type="match status" value="1"/>
</dbReference>
<dbReference type="Proteomes" id="UP000186817">
    <property type="component" value="Unassembled WGS sequence"/>
</dbReference>
<keyword evidence="2" id="KW-1278">Translocase</keyword>
<evidence type="ECO:0000313" key="5">
    <source>
        <dbReference type="EMBL" id="OLQ05232.1"/>
    </source>
</evidence>
<comment type="caution">
    <text evidence="5">The sequence shown here is derived from an EMBL/GenBank/DDBJ whole genome shotgun (WGS) entry which is preliminary data.</text>
</comment>
<dbReference type="OrthoDB" id="432719at2759"/>
<dbReference type="EMBL" id="LSRX01000191">
    <property type="protein sequence ID" value="OLQ05232.1"/>
    <property type="molecule type" value="Genomic_DNA"/>
</dbReference>
<proteinExistence type="predicted"/>
<dbReference type="PANTHER" id="PTHR43520:SF8">
    <property type="entry name" value="P-TYPE CU(+) TRANSPORTER"/>
    <property type="match status" value="1"/>
</dbReference>
<dbReference type="AlphaFoldDB" id="A0A1Q9ECU1"/>
<feature type="region of interest" description="Disordered" evidence="3">
    <location>
        <begin position="570"/>
        <end position="608"/>
    </location>
</feature>
<dbReference type="InterPro" id="IPR059000">
    <property type="entry name" value="ATPase_P-type_domA"/>
</dbReference>
<evidence type="ECO:0000256" key="1">
    <source>
        <dbReference type="ARBA" id="ARBA00022723"/>
    </source>
</evidence>
<dbReference type="Pfam" id="PF00122">
    <property type="entry name" value="E1-E2_ATPase"/>
    <property type="match status" value="1"/>
</dbReference>
<keyword evidence="6" id="KW-1185">Reference proteome</keyword>
<sequence>MGSAPSAALSALQKHAAVGSAEITSAPGARELILAFAKAKFELVPDENALKQVDAFQAGEASHQRAWVQRLREGKNLFRWILSDLHSYLQDQKIFLSENVRGRRFCRALKSLCHDNIVTEADVVLPDLSLAGTARQLLRQLGRSDKALKFRVNLGAGKTEALLDIRDIHVAPEYRYLGVVQMPHDTGRRDIELSAQRAYGAWAHGRTLLSSSSVPWALRVAWLAGRILPAAYATLATSIATSARAWAPLEGFFEKAVRTLSGSWAFGHLLSKPTLLLLAGLSAPSHAADIARVRLVVQLVTRSPPAVYEIFDAAWNRATPWCETLAASLQRVLPFVRLRAAGGLLFMTALRSIVVQFRAGGGGQRARVLREMIFSLEDLGLDNVRVAQAASQSPLQRAQARRASEAVGWRRSFLGAFVLTLPIVCRHREAGIAMFLLATPVQFVSGGVFYRETYEGLKHRKLGMSAMVALGTTAAYLSSCAQLVCKLLAKEAAVMSLDFDTSSLLIAFVLLGKWLECRAKGSTGDAITALLSLQPQSALLVREDGSSRERYVDAKLLVKGDLVRVLPGSKVPADGTVESGESAVDESALTGESLPVPKAESAKDRCSD</sequence>
<dbReference type="GO" id="GO:0055070">
    <property type="term" value="P:copper ion homeostasis"/>
    <property type="evidence" value="ECO:0007669"/>
    <property type="project" value="TreeGrafter"/>
</dbReference>
<dbReference type="Gene3D" id="2.70.150.10">
    <property type="entry name" value="Calcium-transporting ATPase, cytoplasmic transduction domain A"/>
    <property type="match status" value="1"/>
</dbReference>
<keyword evidence="1" id="KW-0479">Metal-binding</keyword>
<organism evidence="5 6">
    <name type="scientific">Symbiodinium microadriaticum</name>
    <name type="common">Dinoflagellate</name>
    <name type="synonym">Zooxanthella microadriatica</name>
    <dbReference type="NCBI Taxonomy" id="2951"/>
    <lineage>
        <taxon>Eukaryota</taxon>
        <taxon>Sar</taxon>
        <taxon>Alveolata</taxon>
        <taxon>Dinophyceae</taxon>
        <taxon>Suessiales</taxon>
        <taxon>Symbiodiniaceae</taxon>
        <taxon>Symbiodinium</taxon>
    </lineage>
</organism>
<feature type="domain" description="P-type ATPase A" evidence="4">
    <location>
        <begin position="533"/>
        <end position="600"/>
    </location>
</feature>
<protein>
    <submittedName>
        <fullName evidence="5">Copper-transporting ATPase 1</fullName>
    </submittedName>
</protein>
<accession>A0A1Q9ECU1</accession>
<dbReference type="PANTHER" id="PTHR43520">
    <property type="entry name" value="ATP7, ISOFORM B"/>
    <property type="match status" value="1"/>
</dbReference>
<dbReference type="GO" id="GO:0043682">
    <property type="term" value="F:P-type divalent copper transporter activity"/>
    <property type="evidence" value="ECO:0007669"/>
    <property type="project" value="TreeGrafter"/>
</dbReference>
<dbReference type="InterPro" id="IPR008250">
    <property type="entry name" value="ATPase_P-typ_transduc_dom_A_sf"/>
</dbReference>
<reference evidence="5 6" key="1">
    <citation type="submission" date="2016-02" db="EMBL/GenBank/DDBJ databases">
        <title>Genome analysis of coral dinoflagellate symbionts highlights evolutionary adaptations to a symbiotic lifestyle.</title>
        <authorList>
            <person name="Aranda M."/>
            <person name="Li Y."/>
            <person name="Liew Y.J."/>
            <person name="Baumgarten S."/>
            <person name="Simakov O."/>
            <person name="Wilson M."/>
            <person name="Piel J."/>
            <person name="Ashoor H."/>
            <person name="Bougouffa S."/>
            <person name="Bajic V.B."/>
            <person name="Ryu T."/>
            <person name="Ravasi T."/>
            <person name="Bayer T."/>
            <person name="Micklem G."/>
            <person name="Kim H."/>
            <person name="Bhak J."/>
            <person name="Lajeunesse T.C."/>
            <person name="Voolstra C.R."/>
        </authorList>
    </citation>
    <scope>NUCLEOTIDE SEQUENCE [LARGE SCALE GENOMIC DNA]</scope>
    <source>
        <strain evidence="5 6">CCMP2467</strain>
    </source>
</reference>
<evidence type="ECO:0000256" key="3">
    <source>
        <dbReference type="SAM" id="MobiDB-lite"/>
    </source>
</evidence>
<gene>
    <name evidence="5" type="primary">ATP7A</name>
    <name evidence="5" type="ORF">AK812_SmicGene11630</name>
</gene>
<name>A0A1Q9ECU1_SYMMI</name>
<evidence type="ECO:0000259" key="4">
    <source>
        <dbReference type="Pfam" id="PF00122"/>
    </source>
</evidence>
<dbReference type="GO" id="GO:0016020">
    <property type="term" value="C:membrane"/>
    <property type="evidence" value="ECO:0007669"/>
    <property type="project" value="TreeGrafter"/>
</dbReference>
<evidence type="ECO:0000256" key="2">
    <source>
        <dbReference type="ARBA" id="ARBA00022967"/>
    </source>
</evidence>
<dbReference type="GO" id="GO:0005507">
    <property type="term" value="F:copper ion binding"/>
    <property type="evidence" value="ECO:0007669"/>
    <property type="project" value="TreeGrafter"/>
</dbReference>